<protein>
    <submittedName>
        <fullName evidence="1">Uncharacterized protein</fullName>
    </submittedName>
</protein>
<evidence type="ECO:0000313" key="1">
    <source>
        <dbReference type="EMBL" id="KAK4733748.1"/>
    </source>
</evidence>
<dbReference type="EMBL" id="JAWPEI010000002">
    <property type="protein sequence ID" value="KAK4733748.1"/>
    <property type="molecule type" value="Genomic_DNA"/>
</dbReference>
<evidence type="ECO:0000313" key="2">
    <source>
        <dbReference type="Proteomes" id="UP001311915"/>
    </source>
</evidence>
<accession>A0AAV9M6M6</accession>
<dbReference type="Proteomes" id="UP001311915">
    <property type="component" value="Unassembled WGS sequence"/>
</dbReference>
<sequence length="100" mass="11509">MVLSKDHIVNLLLECSPLETMESSRIKNFSHFVIRSLKLKRNFISFHDDEEIDHSVEVIASNLHHLKISGSHHVLKCRLVDMSSVINNKLTFDITSIKDI</sequence>
<dbReference type="AlphaFoldDB" id="A0AAV9M6M6"/>
<name>A0AAV9M6M6_9SOLN</name>
<keyword evidence="2" id="KW-1185">Reference proteome</keyword>
<proteinExistence type="predicted"/>
<gene>
    <name evidence="1" type="ORF">R3W88_008009</name>
</gene>
<organism evidence="1 2">
    <name type="scientific">Solanum pinnatisectum</name>
    <name type="common">tansyleaf nightshade</name>
    <dbReference type="NCBI Taxonomy" id="50273"/>
    <lineage>
        <taxon>Eukaryota</taxon>
        <taxon>Viridiplantae</taxon>
        <taxon>Streptophyta</taxon>
        <taxon>Embryophyta</taxon>
        <taxon>Tracheophyta</taxon>
        <taxon>Spermatophyta</taxon>
        <taxon>Magnoliopsida</taxon>
        <taxon>eudicotyledons</taxon>
        <taxon>Gunneridae</taxon>
        <taxon>Pentapetalae</taxon>
        <taxon>asterids</taxon>
        <taxon>lamiids</taxon>
        <taxon>Solanales</taxon>
        <taxon>Solanaceae</taxon>
        <taxon>Solanoideae</taxon>
        <taxon>Solaneae</taxon>
        <taxon>Solanum</taxon>
    </lineage>
</organism>
<comment type="caution">
    <text evidence="1">The sequence shown here is derived from an EMBL/GenBank/DDBJ whole genome shotgun (WGS) entry which is preliminary data.</text>
</comment>
<reference evidence="1 2" key="1">
    <citation type="submission" date="2023-10" db="EMBL/GenBank/DDBJ databases">
        <title>Genome-Wide Identification Analysis in wild type Solanum Pinnatisectum Reveals Some Genes Defensing Phytophthora Infestans.</title>
        <authorList>
            <person name="Sun C."/>
        </authorList>
    </citation>
    <scope>NUCLEOTIDE SEQUENCE [LARGE SCALE GENOMIC DNA]</scope>
    <source>
        <strain evidence="1">LQN</strain>
        <tissue evidence="1">Leaf</tissue>
    </source>
</reference>